<evidence type="ECO:0000256" key="2">
    <source>
        <dbReference type="SAM" id="MobiDB-lite"/>
    </source>
</evidence>
<protein>
    <submittedName>
        <fullName evidence="3">Uncharacterized protein</fullName>
    </submittedName>
</protein>
<name>A0A080ZYJ7_PHYNI</name>
<dbReference type="Proteomes" id="UP000028582">
    <property type="component" value="Unassembled WGS sequence"/>
</dbReference>
<keyword evidence="1" id="KW-0175">Coiled coil</keyword>
<organism evidence="3 4">
    <name type="scientific">Phytophthora nicotianae P1976</name>
    <dbReference type="NCBI Taxonomy" id="1317066"/>
    <lineage>
        <taxon>Eukaryota</taxon>
        <taxon>Sar</taxon>
        <taxon>Stramenopiles</taxon>
        <taxon>Oomycota</taxon>
        <taxon>Peronosporomycetes</taxon>
        <taxon>Peronosporales</taxon>
        <taxon>Peronosporaceae</taxon>
        <taxon>Phytophthora</taxon>
    </lineage>
</organism>
<dbReference type="AlphaFoldDB" id="A0A080ZYJ7"/>
<accession>A0A080ZYJ7</accession>
<comment type="caution">
    <text evidence="3">The sequence shown here is derived from an EMBL/GenBank/DDBJ whole genome shotgun (WGS) entry which is preliminary data.</text>
</comment>
<reference evidence="3 4" key="1">
    <citation type="submission" date="2013-11" db="EMBL/GenBank/DDBJ databases">
        <title>The Genome Sequence of Phytophthora parasitica P1976.</title>
        <authorList>
            <consortium name="The Broad Institute Genomics Platform"/>
            <person name="Russ C."/>
            <person name="Tyler B."/>
            <person name="Panabieres F."/>
            <person name="Shan W."/>
            <person name="Tripathy S."/>
            <person name="Grunwald N."/>
            <person name="Machado M."/>
            <person name="Johnson C.S."/>
            <person name="Walker B."/>
            <person name="Young S."/>
            <person name="Zeng Q."/>
            <person name="Gargeya S."/>
            <person name="Fitzgerald M."/>
            <person name="Haas B."/>
            <person name="Abouelleil A."/>
            <person name="Allen A.W."/>
            <person name="Alvarado L."/>
            <person name="Arachchi H.M."/>
            <person name="Berlin A.M."/>
            <person name="Chapman S.B."/>
            <person name="Gainer-Dewar J."/>
            <person name="Goldberg J."/>
            <person name="Griggs A."/>
            <person name="Gujja S."/>
            <person name="Hansen M."/>
            <person name="Howarth C."/>
            <person name="Imamovic A."/>
            <person name="Ireland A."/>
            <person name="Larimer J."/>
            <person name="McCowan C."/>
            <person name="Murphy C."/>
            <person name="Pearson M."/>
            <person name="Poon T.W."/>
            <person name="Priest M."/>
            <person name="Roberts A."/>
            <person name="Saif S."/>
            <person name="Shea T."/>
            <person name="Sisk P."/>
            <person name="Sykes S."/>
            <person name="Wortman J."/>
            <person name="Nusbaum C."/>
            <person name="Birren B."/>
        </authorList>
    </citation>
    <scope>NUCLEOTIDE SEQUENCE [LARGE SCALE GENOMIC DNA]</scope>
    <source>
        <strain evidence="3 4">P1976</strain>
    </source>
</reference>
<evidence type="ECO:0000313" key="3">
    <source>
        <dbReference type="EMBL" id="ETO71708.1"/>
    </source>
</evidence>
<dbReference type="EMBL" id="ANJA01002149">
    <property type="protein sequence ID" value="ETO71708.1"/>
    <property type="molecule type" value="Genomic_DNA"/>
</dbReference>
<dbReference type="OrthoDB" id="109884at2759"/>
<sequence>MRRRPREVPVAKPSAVHNYVPNVLLRAEEHGSHRRWLPNERKPGASKHSTLNQQQDVMKIKVDMNEYCSEAEVDKLNALEEEVAILESEMEKFVEEFYMAAAMFSTQATAQKTYVTILETFAEMTSQTPYSTSQSHRTPESSSKFVQH</sequence>
<feature type="coiled-coil region" evidence="1">
    <location>
        <begin position="69"/>
        <end position="96"/>
    </location>
</feature>
<evidence type="ECO:0000313" key="4">
    <source>
        <dbReference type="Proteomes" id="UP000028582"/>
    </source>
</evidence>
<gene>
    <name evidence="3" type="ORF">F444_11990</name>
</gene>
<proteinExistence type="predicted"/>
<feature type="region of interest" description="Disordered" evidence="2">
    <location>
        <begin position="126"/>
        <end position="148"/>
    </location>
</feature>
<feature type="compositionally biased region" description="Basic and acidic residues" evidence="2">
    <location>
        <begin position="32"/>
        <end position="43"/>
    </location>
</feature>
<feature type="region of interest" description="Disordered" evidence="2">
    <location>
        <begin position="32"/>
        <end position="52"/>
    </location>
</feature>
<evidence type="ECO:0000256" key="1">
    <source>
        <dbReference type="SAM" id="Coils"/>
    </source>
</evidence>